<dbReference type="InterPro" id="IPR020557">
    <property type="entry name" value="Fumarate_lyase_CS"/>
</dbReference>
<evidence type="ECO:0000313" key="4">
    <source>
        <dbReference type="EMBL" id="GAA1210758.1"/>
    </source>
</evidence>
<keyword evidence="5" id="KW-1185">Reference proteome</keyword>
<protein>
    <submittedName>
        <fullName evidence="4">3-carboxy-cis,cis-muconate cycloisomerase</fullName>
    </submittedName>
</protein>
<dbReference type="EMBL" id="BAAALM010000012">
    <property type="protein sequence ID" value="GAA1210758.1"/>
    <property type="molecule type" value="Genomic_DNA"/>
</dbReference>
<dbReference type="PRINTS" id="PR00149">
    <property type="entry name" value="FUMRATELYASE"/>
</dbReference>
<comment type="caution">
    <text evidence="4">The sequence shown here is derived from an EMBL/GenBank/DDBJ whole genome shotgun (WGS) entry which is preliminary data.</text>
</comment>
<organism evidence="4 5">
    <name type="scientific">Prauserella alba</name>
    <dbReference type="NCBI Taxonomy" id="176898"/>
    <lineage>
        <taxon>Bacteria</taxon>
        <taxon>Bacillati</taxon>
        <taxon>Actinomycetota</taxon>
        <taxon>Actinomycetes</taxon>
        <taxon>Pseudonocardiales</taxon>
        <taxon>Pseudonocardiaceae</taxon>
        <taxon>Prauserella</taxon>
    </lineage>
</organism>
<evidence type="ECO:0000256" key="2">
    <source>
        <dbReference type="ARBA" id="ARBA00034772"/>
    </source>
</evidence>
<dbReference type="InterPro" id="IPR008948">
    <property type="entry name" value="L-Aspartase-like"/>
</dbReference>
<dbReference type="Proteomes" id="UP001500467">
    <property type="component" value="Unassembled WGS sequence"/>
</dbReference>
<evidence type="ECO:0000259" key="3">
    <source>
        <dbReference type="Pfam" id="PF00206"/>
    </source>
</evidence>
<accession>A0ABP4G1Y6</accession>
<evidence type="ECO:0000256" key="1">
    <source>
        <dbReference type="ARBA" id="ARBA00023239"/>
    </source>
</evidence>
<dbReference type="Pfam" id="PF00206">
    <property type="entry name" value="Lyase_1"/>
    <property type="match status" value="1"/>
</dbReference>
<feature type="domain" description="Fumarate lyase N-terminal" evidence="3">
    <location>
        <begin position="18"/>
        <end position="291"/>
    </location>
</feature>
<dbReference type="Gene3D" id="1.20.200.10">
    <property type="entry name" value="Fumarase/aspartase (Central domain)"/>
    <property type="match status" value="1"/>
</dbReference>
<dbReference type="PRINTS" id="PR00145">
    <property type="entry name" value="ARGSUCLYASE"/>
</dbReference>
<dbReference type="InterPro" id="IPR024083">
    <property type="entry name" value="Fumarase/histidase_N"/>
</dbReference>
<dbReference type="PANTHER" id="PTHR43172">
    <property type="entry name" value="ADENYLOSUCCINATE LYASE"/>
    <property type="match status" value="1"/>
</dbReference>
<dbReference type="RefSeq" id="WP_253859105.1">
    <property type="nucleotide sequence ID" value="NZ_BAAALM010000012.1"/>
</dbReference>
<dbReference type="InterPro" id="IPR000362">
    <property type="entry name" value="Fumarate_lyase_fam"/>
</dbReference>
<dbReference type="PANTHER" id="PTHR43172:SF2">
    <property type="entry name" value="ADENYLOSUCCINATE LYASE C-TERMINAL DOMAIN-CONTAINING PROTEIN"/>
    <property type="match status" value="1"/>
</dbReference>
<sequence>MLEPGAHRAVDLIDDTAVAEALRTVEIAWLRALAATGAMPAADAGRAAEALSRARLDVGDLGRQAEDAGNPVVPLVAALREAVADERLAVRVHRGLTSQDTLDTALVLLTRDVFDRVGADLGTTADHLAALAERHRDAVMAGRTLTQHAVPVTFGLTAAQWLAGVLDARDAVLDRRDRLPVQCGGAAGTLSLVADLAPDPVATARAFAAELTLRWPGLPWHTRRRPVTDAGDALVGVCDALGVLATDVTVLGRPEIAEVREGPAGGRGGSSTMPHKRNPVLSVLVRGAALQAPQLGAQLHLAAAQAVDQRPDGAWHAEWPALRRLLELTITAASQAAELTAGLEVDTTAMRARADHAADGLLAERGTTGDPADYLGAAGRFVDTVLDRHHS</sequence>
<gene>
    <name evidence="4" type="primary">pcaB</name>
    <name evidence="4" type="ORF">GCM10009675_34300</name>
</gene>
<proteinExistence type="inferred from homology"/>
<dbReference type="Gene3D" id="1.10.275.10">
    <property type="entry name" value="Fumarase/aspartase (N-terminal domain)"/>
    <property type="match status" value="1"/>
</dbReference>
<name>A0ABP4G1Y6_9PSEU</name>
<dbReference type="InterPro" id="IPR022761">
    <property type="entry name" value="Fumarate_lyase_N"/>
</dbReference>
<reference evidence="5" key="1">
    <citation type="journal article" date="2019" name="Int. J. Syst. Evol. Microbiol.">
        <title>The Global Catalogue of Microorganisms (GCM) 10K type strain sequencing project: providing services to taxonomists for standard genome sequencing and annotation.</title>
        <authorList>
            <consortium name="The Broad Institute Genomics Platform"/>
            <consortium name="The Broad Institute Genome Sequencing Center for Infectious Disease"/>
            <person name="Wu L."/>
            <person name="Ma J."/>
        </authorList>
    </citation>
    <scope>NUCLEOTIDE SEQUENCE [LARGE SCALE GENOMIC DNA]</scope>
    <source>
        <strain evidence="5">JCM 13022</strain>
    </source>
</reference>
<evidence type="ECO:0000313" key="5">
    <source>
        <dbReference type="Proteomes" id="UP001500467"/>
    </source>
</evidence>
<dbReference type="SUPFAM" id="SSF48557">
    <property type="entry name" value="L-aspartase-like"/>
    <property type="match status" value="1"/>
</dbReference>
<comment type="similarity">
    <text evidence="2">Belongs to the class-II fumarase/aspartase family.</text>
</comment>
<dbReference type="PROSITE" id="PS00163">
    <property type="entry name" value="FUMARATE_LYASES"/>
    <property type="match status" value="1"/>
</dbReference>
<keyword evidence="1" id="KW-0456">Lyase</keyword>